<dbReference type="SMART" id="SM00471">
    <property type="entry name" value="HDc"/>
    <property type="match status" value="1"/>
</dbReference>
<keyword evidence="10" id="KW-0547">Nucleotide-binding</keyword>
<keyword evidence="9" id="KW-0479">Metal-binding</keyword>
<dbReference type="SUPFAM" id="SSF109604">
    <property type="entry name" value="HD-domain/PDEase-like"/>
    <property type="match status" value="1"/>
</dbReference>
<evidence type="ECO:0000256" key="16">
    <source>
        <dbReference type="ARBA" id="ARBA00023134"/>
    </source>
</evidence>
<dbReference type="FunFam" id="1.10.3210.10:FF:000015">
    <property type="entry name" value="Deoxynucleoside triphosphate triphosphohydrolase SAMHD1"/>
    <property type="match status" value="1"/>
</dbReference>
<dbReference type="GO" id="GO:0051607">
    <property type="term" value="P:defense response to virus"/>
    <property type="evidence" value="ECO:0007669"/>
    <property type="project" value="UniProtKB-KW"/>
</dbReference>
<organism evidence="26 27">
    <name type="scientific">Magallana gigas</name>
    <name type="common">Pacific oyster</name>
    <name type="synonym">Crassostrea gigas</name>
    <dbReference type="NCBI Taxonomy" id="29159"/>
    <lineage>
        <taxon>Eukaryota</taxon>
        <taxon>Metazoa</taxon>
        <taxon>Spiralia</taxon>
        <taxon>Lophotrochozoa</taxon>
        <taxon>Mollusca</taxon>
        <taxon>Bivalvia</taxon>
        <taxon>Autobranchia</taxon>
        <taxon>Pteriomorphia</taxon>
        <taxon>Ostreida</taxon>
        <taxon>Ostreoidea</taxon>
        <taxon>Ostreidae</taxon>
        <taxon>Magallana</taxon>
    </lineage>
</organism>
<accession>A0A8W8JUK7</accession>
<keyword evidence="7" id="KW-0399">Innate immunity</keyword>
<dbReference type="GO" id="GO:0005634">
    <property type="term" value="C:nucleus"/>
    <property type="evidence" value="ECO:0007669"/>
    <property type="project" value="UniProtKB-SubCell"/>
</dbReference>
<dbReference type="GO" id="GO:0046872">
    <property type="term" value="F:metal ion binding"/>
    <property type="evidence" value="ECO:0007669"/>
    <property type="project" value="UniProtKB-KW"/>
</dbReference>
<dbReference type="Gene3D" id="3.30.70.2760">
    <property type="match status" value="1"/>
</dbReference>
<dbReference type="PANTHER" id="PTHR11373:SF4">
    <property type="entry name" value="DEOXYNUCLEOSIDE TRIPHOSPHATE TRIPHOSPHOHYDROLASE SAMHD1"/>
    <property type="match status" value="1"/>
</dbReference>
<evidence type="ECO:0000256" key="2">
    <source>
        <dbReference type="ARBA" id="ARBA00004286"/>
    </source>
</evidence>
<evidence type="ECO:0000256" key="1">
    <source>
        <dbReference type="ARBA" id="ARBA00004123"/>
    </source>
</evidence>
<keyword evidence="17" id="KW-0234">DNA repair</keyword>
<dbReference type="GeneID" id="105340534"/>
<comment type="catalytic activity">
    <reaction evidence="21">
        <text>a 2'-deoxyribonucleoside 5'-triphosphate + H2O = a 2'-deoxyribonucleoside + triphosphate + H(+)</text>
        <dbReference type="Rhea" id="RHEA:46148"/>
        <dbReference type="ChEBI" id="CHEBI:15377"/>
        <dbReference type="ChEBI" id="CHEBI:15378"/>
        <dbReference type="ChEBI" id="CHEBI:18036"/>
        <dbReference type="ChEBI" id="CHEBI:18274"/>
        <dbReference type="ChEBI" id="CHEBI:61560"/>
    </reaction>
    <physiologicalReaction direction="left-to-right" evidence="21">
        <dbReference type="Rhea" id="RHEA:46149"/>
    </physiologicalReaction>
</comment>
<keyword evidence="5" id="KW-0158">Chromosome</keyword>
<reference evidence="26" key="1">
    <citation type="submission" date="2022-08" db="UniProtKB">
        <authorList>
            <consortium name="EnsemblMetazoa"/>
        </authorList>
    </citation>
    <scope>IDENTIFICATION</scope>
    <source>
        <strain evidence="26">05x7-T-G4-1.051#20</strain>
    </source>
</reference>
<dbReference type="CDD" id="cd00077">
    <property type="entry name" value="HDc"/>
    <property type="match status" value="1"/>
</dbReference>
<evidence type="ECO:0000256" key="23">
    <source>
        <dbReference type="ARBA" id="ARBA00049451"/>
    </source>
</evidence>
<dbReference type="Gene3D" id="1.10.3210.10">
    <property type="entry name" value="Hypothetical protein af1432"/>
    <property type="match status" value="1"/>
</dbReference>
<protein>
    <recommendedName>
        <fullName evidence="4">Deoxynucleoside triphosphate triphosphohydrolase SAMHD1</fullName>
    </recommendedName>
</protein>
<comment type="catalytic activity">
    <reaction evidence="22">
        <text>dGTP + H2O = 2'-deoxyguanosine + triphosphate + H(+)</text>
        <dbReference type="Rhea" id="RHEA:15193"/>
        <dbReference type="ChEBI" id="CHEBI:15377"/>
        <dbReference type="ChEBI" id="CHEBI:15378"/>
        <dbReference type="ChEBI" id="CHEBI:17172"/>
        <dbReference type="ChEBI" id="CHEBI:18036"/>
        <dbReference type="ChEBI" id="CHEBI:61429"/>
    </reaction>
    <physiologicalReaction direction="left-to-right" evidence="22">
        <dbReference type="Rhea" id="RHEA:15194"/>
    </physiologicalReaction>
</comment>
<dbReference type="GO" id="GO:0045087">
    <property type="term" value="P:innate immune response"/>
    <property type="evidence" value="ECO:0007669"/>
    <property type="project" value="UniProtKB-KW"/>
</dbReference>
<keyword evidence="6" id="KW-0021">Allosteric enzyme</keyword>
<evidence type="ECO:0000256" key="14">
    <source>
        <dbReference type="ARBA" id="ARBA00022859"/>
    </source>
</evidence>
<dbReference type="EnsemblMetazoa" id="G20573.1">
    <property type="protein sequence ID" value="G20573.1:cds"/>
    <property type="gene ID" value="G20573"/>
</dbReference>
<evidence type="ECO:0000256" key="17">
    <source>
        <dbReference type="ARBA" id="ARBA00023204"/>
    </source>
</evidence>
<evidence type="ECO:0000256" key="11">
    <source>
        <dbReference type="ARBA" id="ARBA00022763"/>
    </source>
</evidence>
<evidence type="ECO:0000256" key="7">
    <source>
        <dbReference type="ARBA" id="ARBA00022588"/>
    </source>
</evidence>
<evidence type="ECO:0000256" key="22">
    <source>
        <dbReference type="ARBA" id="ARBA00049174"/>
    </source>
</evidence>
<comment type="catalytic activity">
    <reaction evidence="20">
        <text>dATP + H2O = 2'-deoxyadenosine + triphosphate + H(+)</text>
        <dbReference type="Rhea" id="RHEA:67648"/>
        <dbReference type="ChEBI" id="CHEBI:15377"/>
        <dbReference type="ChEBI" id="CHEBI:15378"/>
        <dbReference type="ChEBI" id="CHEBI:17256"/>
        <dbReference type="ChEBI" id="CHEBI:18036"/>
        <dbReference type="ChEBI" id="CHEBI:61404"/>
    </reaction>
    <physiologicalReaction direction="left-to-right" evidence="20">
        <dbReference type="Rhea" id="RHEA:67649"/>
    </physiologicalReaction>
</comment>
<dbReference type="GO" id="GO:0005694">
    <property type="term" value="C:chromosome"/>
    <property type="evidence" value="ECO:0007669"/>
    <property type="project" value="UniProtKB-SubCell"/>
</dbReference>
<evidence type="ECO:0000256" key="24">
    <source>
        <dbReference type="SAM" id="MobiDB-lite"/>
    </source>
</evidence>
<keyword evidence="15" id="KW-0051">Antiviral defense</keyword>
<evidence type="ECO:0000256" key="15">
    <source>
        <dbReference type="ARBA" id="ARBA00023118"/>
    </source>
</evidence>
<evidence type="ECO:0000256" key="5">
    <source>
        <dbReference type="ARBA" id="ARBA00022454"/>
    </source>
</evidence>
<proteinExistence type="inferred from homology"/>
<dbReference type="KEGG" id="crg:105340534"/>
<evidence type="ECO:0000313" key="27">
    <source>
        <dbReference type="Proteomes" id="UP000005408"/>
    </source>
</evidence>
<keyword evidence="12" id="KW-0378">Hydrolase</keyword>
<comment type="similarity">
    <text evidence="3">Belongs to the SAMHD1 family.</text>
</comment>
<dbReference type="InterPro" id="IPR050135">
    <property type="entry name" value="dGTPase-like"/>
</dbReference>
<evidence type="ECO:0000256" key="20">
    <source>
        <dbReference type="ARBA" id="ARBA00047812"/>
    </source>
</evidence>
<dbReference type="InterPro" id="IPR006674">
    <property type="entry name" value="HD_domain"/>
</dbReference>
<evidence type="ECO:0000256" key="9">
    <source>
        <dbReference type="ARBA" id="ARBA00022723"/>
    </source>
</evidence>
<keyword evidence="27" id="KW-1185">Reference proteome</keyword>
<evidence type="ECO:0000256" key="3">
    <source>
        <dbReference type="ARBA" id="ARBA00005776"/>
    </source>
</evidence>
<feature type="compositionally biased region" description="Polar residues" evidence="24">
    <location>
        <begin position="609"/>
        <end position="629"/>
    </location>
</feature>
<evidence type="ECO:0000256" key="19">
    <source>
        <dbReference type="ARBA" id="ARBA00047701"/>
    </source>
</evidence>
<dbReference type="OMA" id="ANPHIRI"/>
<dbReference type="Pfam" id="PF01966">
    <property type="entry name" value="HD"/>
    <property type="match status" value="1"/>
</dbReference>
<keyword evidence="13" id="KW-0862">Zinc</keyword>
<feature type="domain" description="HD" evidence="25">
    <location>
        <begin position="168"/>
        <end position="329"/>
    </location>
</feature>
<keyword evidence="11" id="KW-0227">DNA damage</keyword>
<dbReference type="FunFam" id="3.30.70.2760:FF:000002">
    <property type="entry name" value="SAM and HD domain-containing deoxynucleoside triphosphate triphosphohydrolase 1"/>
    <property type="match status" value="1"/>
</dbReference>
<dbReference type="Proteomes" id="UP000005408">
    <property type="component" value="Unassembled WGS sequence"/>
</dbReference>
<dbReference type="PANTHER" id="PTHR11373">
    <property type="entry name" value="DEOXYNUCLEOSIDE TRIPHOSPHATE TRIPHOSPHOHYDROLASE"/>
    <property type="match status" value="1"/>
</dbReference>
<keyword evidence="14" id="KW-0391">Immunity</keyword>
<dbReference type="GO" id="GO:0006281">
    <property type="term" value="P:DNA repair"/>
    <property type="evidence" value="ECO:0007669"/>
    <property type="project" value="UniProtKB-KW"/>
</dbReference>
<dbReference type="PROSITE" id="PS51831">
    <property type="entry name" value="HD"/>
    <property type="match status" value="1"/>
</dbReference>
<comment type="catalytic activity">
    <reaction evidence="19">
        <text>dCTP + H2O = 2'-deoxycytidine + triphosphate + H(+)</text>
        <dbReference type="Rhea" id="RHEA:80083"/>
        <dbReference type="ChEBI" id="CHEBI:15377"/>
        <dbReference type="ChEBI" id="CHEBI:15378"/>
        <dbReference type="ChEBI" id="CHEBI:15698"/>
        <dbReference type="ChEBI" id="CHEBI:18036"/>
        <dbReference type="ChEBI" id="CHEBI:61481"/>
    </reaction>
    <physiologicalReaction direction="left-to-right" evidence="19">
        <dbReference type="Rhea" id="RHEA:80084"/>
    </physiologicalReaction>
</comment>
<keyword evidence="8" id="KW-0235">DNA replication</keyword>
<evidence type="ECO:0000256" key="10">
    <source>
        <dbReference type="ARBA" id="ARBA00022741"/>
    </source>
</evidence>
<evidence type="ECO:0000256" key="21">
    <source>
        <dbReference type="ARBA" id="ARBA00048183"/>
    </source>
</evidence>
<dbReference type="GO" id="GO:0006203">
    <property type="term" value="P:dGTP catabolic process"/>
    <property type="evidence" value="ECO:0007669"/>
    <property type="project" value="TreeGrafter"/>
</dbReference>
<dbReference type="Gene3D" id="1.10.150.50">
    <property type="entry name" value="Transcription Factor, Ets-1"/>
    <property type="match status" value="1"/>
</dbReference>
<dbReference type="GO" id="GO:0006260">
    <property type="term" value="P:DNA replication"/>
    <property type="evidence" value="ECO:0007669"/>
    <property type="project" value="UniProtKB-KW"/>
</dbReference>
<dbReference type="RefSeq" id="XP_034339233.1">
    <property type="nucleotide sequence ID" value="XM_034483342.2"/>
</dbReference>
<comment type="catalytic activity">
    <reaction evidence="23">
        <text>dTTP + H2O = thymidine + triphosphate + H(+)</text>
        <dbReference type="Rhea" id="RHEA:80079"/>
        <dbReference type="ChEBI" id="CHEBI:15377"/>
        <dbReference type="ChEBI" id="CHEBI:15378"/>
        <dbReference type="ChEBI" id="CHEBI:17748"/>
        <dbReference type="ChEBI" id="CHEBI:18036"/>
        <dbReference type="ChEBI" id="CHEBI:37568"/>
    </reaction>
    <physiologicalReaction direction="left-to-right" evidence="23">
        <dbReference type="Rhea" id="RHEA:80080"/>
    </physiologicalReaction>
</comment>
<dbReference type="AlphaFoldDB" id="A0A8W8JUK7"/>
<dbReference type="GO" id="GO:0005525">
    <property type="term" value="F:GTP binding"/>
    <property type="evidence" value="ECO:0007669"/>
    <property type="project" value="UniProtKB-KW"/>
</dbReference>
<evidence type="ECO:0000256" key="4">
    <source>
        <dbReference type="ARBA" id="ARBA00020285"/>
    </source>
</evidence>
<dbReference type="OrthoDB" id="9991235at2759"/>
<evidence type="ECO:0000256" key="12">
    <source>
        <dbReference type="ARBA" id="ARBA00022801"/>
    </source>
</evidence>
<dbReference type="InterPro" id="IPR003607">
    <property type="entry name" value="HD/PDEase_dom"/>
</dbReference>
<evidence type="ECO:0000259" key="25">
    <source>
        <dbReference type="PROSITE" id="PS51831"/>
    </source>
</evidence>
<comment type="subcellular location">
    <subcellularLocation>
        <location evidence="2">Chromosome</location>
    </subcellularLocation>
    <subcellularLocation>
        <location evidence="1">Nucleus</location>
    </subcellularLocation>
</comment>
<keyword evidence="16" id="KW-0342">GTP-binding</keyword>
<dbReference type="InterPro" id="IPR013761">
    <property type="entry name" value="SAM/pointed_sf"/>
</dbReference>
<keyword evidence="18" id="KW-0539">Nucleus</keyword>
<evidence type="ECO:0000313" key="26">
    <source>
        <dbReference type="EnsemblMetazoa" id="G20573.1:cds"/>
    </source>
</evidence>
<evidence type="ECO:0000256" key="18">
    <source>
        <dbReference type="ARBA" id="ARBA00023242"/>
    </source>
</evidence>
<sequence>MPPKKRKSTRKGVDEDSAVPFKKYVVKPSGEGESQDDLPLSQDSIVSMDRDLLSIDCLKLLAEKGFADVAKVLQEEGVTNELIDRVTESQLKDLEIKPLGRRLEAIKCIQKITEGLYGYKILNDPIHGHIEIHPLCVKIVDTPQFQRLRSIKQLGGTYFVYPGAAHNRFEHSLGVCYLAGQLTSTLRKRQPDLGISNTDVLCVQIAGLCHDLGHGPLSHMFDNKFLPVARPKDKDKIKHEALSVKMFDHLVSSNNLLGEFEKYGLTEQDRTFIKEQIAGPRKHIQKALHTSCPTCKNWPYSGRSKDKGFLYEIVANKRNGIDVDKWDYFARDCHMLGIKNNFDHTRCMKYARVLKVDNELQICSRDKEVGNLYDMFHTRNTLHRRAYQHSVGNIIETMITEAMLKADEFMTIPGTNGKMRKLSETVDDMEAYQKLTDFIVEQILWSTDEKLKESREILMRVQRRQLFKCVGNTRPPKDSDVREKDYEEKVKDDFVEILKNMGSHLGRDDIIIHLVFLDYGMKDKNPIDHVRFYNKKDPTAPIQVRKDQVSDLLPEKFAEQLIRFYCKKPDEASLQEATEAFNRWRQQHQCSVGDDSLMPDMTPLKSDPSAGSTTPESSKIPDSQNTPGTASKFKSRLKFD</sequence>
<evidence type="ECO:0000256" key="8">
    <source>
        <dbReference type="ARBA" id="ARBA00022705"/>
    </source>
</evidence>
<feature type="region of interest" description="Disordered" evidence="24">
    <location>
        <begin position="592"/>
        <end position="640"/>
    </location>
</feature>
<dbReference type="GO" id="GO:0008832">
    <property type="term" value="F:dGTPase activity"/>
    <property type="evidence" value="ECO:0007669"/>
    <property type="project" value="TreeGrafter"/>
</dbReference>
<evidence type="ECO:0000256" key="13">
    <source>
        <dbReference type="ARBA" id="ARBA00022833"/>
    </source>
</evidence>
<name>A0A8W8JUK7_MAGGI</name>
<evidence type="ECO:0000256" key="6">
    <source>
        <dbReference type="ARBA" id="ARBA00022533"/>
    </source>
</evidence>
<dbReference type="GO" id="GO:0045088">
    <property type="term" value="P:regulation of innate immune response"/>
    <property type="evidence" value="ECO:0007669"/>
    <property type="project" value="TreeGrafter"/>
</dbReference>